<keyword evidence="2" id="KW-0325">Glycoprotein</keyword>
<dbReference type="Gene3D" id="3.40.50.300">
    <property type="entry name" value="P-loop containing nucleotide triphosphate hydrolases"/>
    <property type="match status" value="1"/>
</dbReference>
<keyword evidence="1" id="KW-0808">Transferase</keyword>
<keyword evidence="5" id="KW-1015">Disulfide bond</keyword>
<comment type="caution">
    <text evidence="8">The sequence shown here is derived from an EMBL/GenBank/DDBJ whole genome shotgun (WGS) entry which is preliminary data.</text>
</comment>
<sequence length="540" mass="61665">MKTNEGRCIRLVLIWMALVLCVYFYDLHGRRKSTEEGAVPINAVTKTSGGWRRRDDGGAEREHEDDNIVIEENLAVIKDADGSHGNVDPEIELQEDVLPESLEVSENQNDILLLSNRNGEAASDIHNHDGASVDAENGVRGIQNRMLYFRDPKELGKNDETKEKGPKGSNVNVAVHTKSELSDPKKSANSLGAVARLRVAPENISTNVDFKTLTDNLDPSSNKVDEVVSLEDGAQGAPKGIPSIDTVTPMMRIRSKHRPWTISEMGKYSRSLFTPPPHEAPVQRFPKAIIIGAGKCGTRALLEFLRMHPYIAAANSEVHFFDLDVNFRKGLDWYKAQMPLSYSNQITIEKTPSYLWSQRAVEEIYKLDKKMKLMIIIKDPVTRAMSQATRTKPEHPESMFVENVAGTLRVVNESRTVDWGVYVKYIKMWLQWFPMSQIYVIESRQFVYNPAAEIQQIERFLGLPPMITERNFYYNRSKGFYCMRPFHVRTIQCLAPGKGLPHPTLEPRVRDMLYNYYHEHNEALFNLLGRRFEWKSRARL</sequence>
<dbReference type="GO" id="GO:0008467">
    <property type="term" value="F:[heparan sulfate]-glucosamine 3-sulfotransferase activity"/>
    <property type="evidence" value="ECO:0007669"/>
    <property type="project" value="TreeGrafter"/>
</dbReference>
<evidence type="ECO:0000256" key="3">
    <source>
        <dbReference type="PIRSR" id="PIRSR637359-1"/>
    </source>
</evidence>
<accession>A0AAV2I4U7</accession>
<evidence type="ECO:0000256" key="6">
    <source>
        <dbReference type="SAM" id="Phobius"/>
    </source>
</evidence>
<dbReference type="InterPro" id="IPR027417">
    <property type="entry name" value="P-loop_NTPase"/>
</dbReference>
<dbReference type="InterPro" id="IPR037359">
    <property type="entry name" value="NST/OST"/>
</dbReference>
<proteinExistence type="predicted"/>
<keyword evidence="6" id="KW-0472">Membrane</keyword>
<feature type="domain" description="Sulfotransferase" evidence="7">
    <location>
        <begin position="286"/>
        <end position="484"/>
    </location>
</feature>
<feature type="binding site" evidence="4">
    <location>
        <begin position="498"/>
        <end position="502"/>
    </location>
    <ligand>
        <name>3'-phosphoadenylyl sulfate</name>
        <dbReference type="ChEBI" id="CHEBI:58339"/>
    </ligand>
</feature>
<evidence type="ECO:0000256" key="5">
    <source>
        <dbReference type="PIRSR" id="PIRSR637359-3"/>
    </source>
</evidence>
<gene>
    <name evidence="8" type="ORF">GSLYS_00013924001</name>
</gene>
<dbReference type="PANTHER" id="PTHR10605">
    <property type="entry name" value="HEPARAN SULFATE SULFOTRANSFERASE"/>
    <property type="match status" value="1"/>
</dbReference>
<feature type="binding site" evidence="4">
    <location>
        <position position="481"/>
    </location>
    <ligand>
        <name>3'-phosphoadenylyl sulfate</name>
        <dbReference type="ChEBI" id="CHEBI:58339"/>
    </ligand>
</feature>
<dbReference type="InterPro" id="IPR000863">
    <property type="entry name" value="Sulfotransferase_dom"/>
</dbReference>
<evidence type="ECO:0000256" key="4">
    <source>
        <dbReference type="PIRSR" id="PIRSR637359-2"/>
    </source>
</evidence>
<dbReference type="AlphaFoldDB" id="A0AAV2I4U7"/>
<keyword evidence="9" id="KW-1185">Reference proteome</keyword>
<reference evidence="8 9" key="1">
    <citation type="submission" date="2024-04" db="EMBL/GenBank/DDBJ databases">
        <authorList>
            <consortium name="Genoscope - CEA"/>
            <person name="William W."/>
        </authorList>
    </citation>
    <scope>NUCLEOTIDE SEQUENCE [LARGE SCALE GENOMIC DNA]</scope>
</reference>
<feature type="binding site" evidence="4">
    <location>
        <position position="386"/>
    </location>
    <ligand>
        <name>3'-phosphoadenylyl sulfate</name>
        <dbReference type="ChEBI" id="CHEBI:58339"/>
    </ligand>
</feature>
<protein>
    <recommendedName>
        <fullName evidence="7">Sulfotransferase domain-containing protein</fullName>
    </recommendedName>
</protein>
<dbReference type="Proteomes" id="UP001497497">
    <property type="component" value="Unassembled WGS sequence"/>
</dbReference>
<evidence type="ECO:0000313" key="9">
    <source>
        <dbReference type="Proteomes" id="UP001497497"/>
    </source>
</evidence>
<keyword evidence="6" id="KW-0812">Transmembrane</keyword>
<dbReference type="EMBL" id="CAXITT010000375">
    <property type="protein sequence ID" value="CAL1540240.1"/>
    <property type="molecule type" value="Genomic_DNA"/>
</dbReference>
<dbReference type="Pfam" id="PF00685">
    <property type="entry name" value="Sulfotransfer_1"/>
    <property type="match status" value="1"/>
</dbReference>
<keyword evidence="6" id="KW-1133">Transmembrane helix</keyword>
<name>A0AAV2I4U7_LYMST</name>
<evidence type="ECO:0000313" key="8">
    <source>
        <dbReference type="EMBL" id="CAL1540240.1"/>
    </source>
</evidence>
<feature type="transmembrane region" description="Helical" evidence="6">
    <location>
        <begin position="7"/>
        <end position="25"/>
    </location>
</feature>
<dbReference type="SUPFAM" id="SSF52540">
    <property type="entry name" value="P-loop containing nucleoside triphosphate hydrolases"/>
    <property type="match status" value="1"/>
</dbReference>
<evidence type="ECO:0000256" key="1">
    <source>
        <dbReference type="ARBA" id="ARBA00022679"/>
    </source>
</evidence>
<feature type="disulfide bond" evidence="5">
    <location>
        <begin position="482"/>
        <end position="493"/>
    </location>
</feature>
<evidence type="ECO:0000256" key="2">
    <source>
        <dbReference type="ARBA" id="ARBA00023180"/>
    </source>
</evidence>
<dbReference type="PANTHER" id="PTHR10605:SF72">
    <property type="entry name" value="HEPARAN SULFATE 3-O SULFOTRANSFERASE-B, ISOFORM A"/>
    <property type="match status" value="1"/>
</dbReference>
<organism evidence="8 9">
    <name type="scientific">Lymnaea stagnalis</name>
    <name type="common">Great pond snail</name>
    <name type="synonym">Helix stagnalis</name>
    <dbReference type="NCBI Taxonomy" id="6523"/>
    <lineage>
        <taxon>Eukaryota</taxon>
        <taxon>Metazoa</taxon>
        <taxon>Spiralia</taxon>
        <taxon>Lophotrochozoa</taxon>
        <taxon>Mollusca</taxon>
        <taxon>Gastropoda</taxon>
        <taxon>Heterobranchia</taxon>
        <taxon>Euthyneura</taxon>
        <taxon>Panpulmonata</taxon>
        <taxon>Hygrophila</taxon>
        <taxon>Lymnaeoidea</taxon>
        <taxon>Lymnaeidae</taxon>
        <taxon>Lymnaea</taxon>
    </lineage>
</organism>
<feature type="active site" description="For sulfotransferase activity" evidence="3">
    <location>
        <position position="295"/>
    </location>
</feature>
<evidence type="ECO:0000259" key="7">
    <source>
        <dbReference type="Pfam" id="PF00685"/>
    </source>
</evidence>
<feature type="binding site" evidence="4">
    <location>
        <begin position="295"/>
        <end position="299"/>
    </location>
    <ligand>
        <name>3'-phosphoadenylyl sulfate</name>
        <dbReference type="ChEBI" id="CHEBI:58339"/>
    </ligand>
</feature>